<dbReference type="PANTHER" id="PTHR48200">
    <property type="entry name" value="PROTEIN, PUTATIVE-RELATED"/>
    <property type="match status" value="1"/>
</dbReference>
<name>A0A7J8T6G6_GOSDV</name>
<protein>
    <recommendedName>
        <fullName evidence="2">DUF7745 domain-containing protein</fullName>
    </recommendedName>
</protein>
<organism evidence="3 4">
    <name type="scientific">Gossypium davidsonii</name>
    <name type="common">Davidson's cotton</name>
    <name type="synonym">Gossypium klotzschianum subsp. davidsonii</name>
    <dbReference type="NCBI Taxonomy" id="34287"/>
    <lineage>
        <taxon>Eukaryota</taxon>
        <taxon>Viridiplantae</taxon>
        <taxon>Streptophyta</taxon>
        <taxon>Embryophyta</taxon>
        <taxon>Tracheophyta</taxon>
        <taxon>Spermatophyta</taxon>
        <taxon>Magnoliopsida</taxon>
        <taxon>eudicotyledons</taxon>
        <taxon>Gunneridae</taxon>
        <taxon>Pentapetalae</taxon>
        <taxon>rosids</taxon>
        <taxon>malvids</taxon>
        <taxon>Malvales</taxon>
        <taxon>Malvaceae</taxon>
        <taxon>Malvoideae</taxon>
        <taxon>Gossypium</taxon>
    </lineage>
</organism>
<dbReference type="EMBL" id="JABFAC010072678">
    <property type="protein sequence ID" value="MBA0633645.1"/>
    <property type="molecule type" value="Genomic_DNA"/>
</dbReference>
<reference evidence="3 4" key="1">
    <citation type="journal article" date="2019" name="Genome Biol. Evol.">
        <title>Insights into the evolution of the New World diploid cottons (Gossypium, subgenus Houzingenia) based on genome sequencing.</title>
        <authorList>
            <person name="Grover C.E."/>
            <person name="Arick M.A. 2nd"/>
            <person name="Thrash A."/>
            <person name="Conover J.L."/>
            <person name="Sanders W.S."/>
            <person name="Peterson D.G."/>
            <person name="Frelichowski J.E."/>
            <person name="Scheffler J.A."/>
            <person name="Scheffler B.E."/>
            <person name="Wendel J.F."/>
        </authorList>
    </citation>
    <scope>NUCLEOTIDE SEQUENCE [LARGE SCALE GENOMIC DNA]</scope>
    <source>
        <strain evidence="3">27</strain>
        <tissue evidence="3">Leaf</tissue>
    </source>
</reference>
<proteinExistence type="predicted"/>
<accession>A0A7J8T6G6</accession>
<dbReference type="Pfam" id="PF24924">
    <property type="entry name" value="DUF7745"/>
    <property type="match status" value="1"/>
</dbReference>
<dbReference type="Proteomes" id="UP000593561">
    <property type="component" value="Unassembled WGS sequence"/>
</dbReference>
<comment type="caution">
    <text evidence="3">The sequence shown here is derived from an EMBL/GenBank/DDBJ whole genome shotgun (WGS) entry which is preliminary data.</text>
</comment>
<dbReference type="PANTHER" id="PTHR48200:SF1">
    <property type="entry name" value="AMINOTRANSFERASE-LIKE PLANT MOBILE DOMAIN-CONTAINING PROTEIN"/>
    <property type="match status" value="1"/>
</dbReference>
<feature type="coiled-coil region" evidence="1">
    <location>
        <begin position="165"/>
        <end position="220"/>
    </location>
</feature>
<dbReference type="AlphaFoldDB" id="A0A7J8T6G6"/>
<sequence length="350" mass="40298">RVDIFALSIYGLVIFPKALGHVYDAVSDLFDRFDKKVMPIVAILAETFRSLNACKRTGEGRFIGCAQLLLAWFHSHFWKVEKFSYRVFSEDYSPLKEFVAIPRRDNISEEKCEDFDWVPLLRIWGGFGYDSLLVLRQYRLRQFIPATQGLAQCEFVTITKRRGHKARLQKEEFGVREKIEKLEEEKIQLGLDVDIQTLKAKKIRKGKNKAEEDLNMVQANILCLRYESESNQGQELAWLLRKVKAMSIRAMPYIIPISLKTHATFVPKLVDANAQYEYNAGITGHSIKNCTAFKKLIERFIKMGIVRFDDPSRPNVVGNPLPNHSDQWVNAIIESGGKRTKTDVVEVKSH</sequence>
<keyword evidence="1" id="KW-0175">Coiled coil</keyword>
<evidence type="ECO:0000256" key="1">
    <source>
        <dbReference type="SAM" id="Coils"/>
    </source>
</evidence>
<keyword evidence="4" id="KW-1185">Reference proteome</keyword>
<evidence type="ECO:0000313" key="4">
    <source>
        <dbReference type="Proteomes" id="UP000593561"/>
    </source>
</evidence>
<gene>
    <name evidence="3" type="ORF">Godav_021859</name>
</gene>
<evidence type="ECO:0000259" key="2">
    <source>
        <dbReference type="Pfam" id="PF24924"/>
    </source>
</evidence>
<dbReference type="InterPro" id="IPR056647">
    <property type="entry name" value="DUF7745"/>
</dbReference>
<feature type="non-terminal residue" evidence="3">
    <location>
        <position position="1"/>
    </location>
</feature>
<feature type="domain" description="DUF7745" evidence="2">
    <location>
        <begin position="3"/>
        <end position="171"/>
    </location>
</feature>
<evidence type="ECO:0000313" key="3">
    <source>
        <dbReference type="EMBL" id="MBA0633645.1"/>
    </source>
</evidence>